<evidence type="ECO:0000256" key="1">
    <source>
        <dbReference type="SAM" id="SignalP"/>
    </source>
</evidence>
<dbReference type="EMBL" id="ADVG01000002">
    <property type="protein sequence ID" value="EFH87705.1"/>
    <property type="molecule type" value="Genomic_DNA"/>
</dbReference>
<keyword evidence="3" id="KW-1185">Reference proteome</keyword>
<accession>D6TQN8</accession>
<dbReference type="RefSeq" id="WP_007913095.1">
    <property type="nucleotide sequence ID" value="NZ_ADVG01000002.1"/>
</dbReference>
<dbReference type="Proteomes" id="UP000004508">
    <property type="component" value="Unassembled WGS sequence"/>
</dbReference>
<feature type="signal peptide" evidence="1">
    <location>
        <begin position="1"/>
        <end position="18"/>
    </location>
</feature>
<gene>
    <name evidence="2" type="ORF">Krac_9050</name>
</gene>
<sequence length="46" mass="4948">MTPTILAFAVLAVASATAVGLGDYQTERPVLFENPDQDADRRQLGK</sequence>
<dbReference type="InParanoid" id="D6TQN8"/>
<evidence type="ECO:0000313" key="3">
    <source>
        <dbReference type="Proteomes" id="UP000004508"/>
    </source>
</evidence>
<keyword evidence="1" id="KW-0732">Signal</keyword>
<protein>
    <submittedName>
        <fullName evidence="2">Uncharacterized protein</fullName>
    </submittedName>
</protein>
<dbReference type="AlphaFoldDB" id="D6TQN8"/>
<evidence type="ECO:0000313" key="2">
    <source>
        <dbReference type="EMBL" id="EFH87705.1"/>
    </source>
</evidence>
<proteinExistence type="predicted"/>
<dbReference type="STRING" id="485913.Krac_9050"/>
<comment type="caution">
    <text evidence="2">The sequence shown here is derived from an EMBL/GenBank/DDBJ whole genome shotgun (WGS) entry which is preliminary data.</text>
</comment>
<reference evidence="2 3" key="1">
    <citation type="journal article" date="2011" name="Stand. Genomic Sci.">
        <title>Non-contiguous finished genome sequence and contextual data of the filamentous soil bacterium Ktedonobacter racemifer type strain (SOSP1-21).</title>
        <authorList>
            <person name="Chang Y.J."/>
            <person name="Land M."/>
            <person name="Hauser L."/>
            <person name="Chertkov O."/>
            <person name="Del Rio T.G."/>
            <person name="Nolan M."/>
            <person name="Copeland A."/>
            <person name="Tice H."/>
            <person name="Cheng J.F."/>
            <person name="Lucas S."/>
            <person name="Han C."/>
            <person name="Goodwin L."/>
            <person name="Pitluck S."/>
            <person name="Ivanova N."/>
            <person name="Ovchinikova G."/>
            <person name="Pati A."/>
            <person name="Chen A."/>
            <person name="Palaniappan K."/>
            <person name="Mavromatis K."/>
            <person name="Liolios K."/>
            <person name="Brettin T."/>
            <person name="Fiebig A."/>
            <person name="Rohde M."/>
            <person name="Abt B."/>
            <person name="Goker M."/>
            <person name="Detter J.C."/>
            <person name="Woyke T."/>
            <person name="Bristow J."/>
            <person name="Eisen J.A."/>
            <person name="Markowitz V."/>
            <person name="Hugenholtz P."/>
            <person name="Kyrpides N.C."/>
            <person name="Klenk H.P."/>
            <person name="Lapidus A."/>
        </authorList>
    </citation>
    <scope>NUCLEOTIDE SEQUENCE [LARGE SCALE GENOMIC DNA]</scope>
    <source>
        <strain evidence="3">DSM 44963</strain>
    </source>
</reference>
<feature type="chain" id="PRO_5003088456" evidence="1">
    <location>
        <begin position="19"/>
        <end position="46"/>
    </location>
</feature>
<organism evidence="2 3">
    <name type="scientific">Ktedonobacter racemifer DSM 44963</name>
    <dbReference type="NCBI Taxonomy" id="485913"/>
    <lineage>
        <taxon>Bacteria</taxon>
        <taxon>Bacillati</taxon>
        <taxon>Chloroflexota</taxon>
        <taxon>Ktedonobacteria</taxon>
        <taxon>Ktedonobacterales</taxon>
        <taxon>Ktedonobacteraceae</taxon>
        <taxon>Ktedonobacter</taxon>
    </lineage>
</organism>
<name>D6TQN8_KTERA</name>